<geneLocation type="plasmid" evidence="3 5">
    <name>pHsi139</name>
</geneLocation>
<proteinExistence type="predicted"/>
<dbReference type="KEGG" id="hsin:KDQ40_22375"/>
<evidence type="ECO:0000313" key="4">
    <source>
        <dbReference type="Proteomes" id="UP000011659"/>
    </source>
</evidence>
<dbReference type="EMBL" id="AOLR01000036">
    <property type="protein sequence ID" value="EMA10241.1"/>
    <property type="molecule type" value="Genomic_DNA"/>
</dbReference>
<keyword evidence="3" id="KW-0614">Plasmid</keyword>
<sequence>MTIPTVGDVVVLTELDSEPHLLVTAVDEAGNEATGVLLADLAAETIGRLNATADNRQRRQKLTTAIRRVEDCMTLCVPVDELRQHNRPTTQGSEPATGKGR</sequence>
<evidence type="ECO:0000313" key="3">
    <source>
        <dbReference type="EMBL" id="QUJ74997.1"/>
    </source>
</evidence>
<gene>
    <name evidence="2" type="ORF">C436_18206</name>
    <name evidence="3" type="ORF">KDQ40_22375</name>
</gene>
<dbReference type="RefSeq" id="WP_004966083.1">
    <property type="nucleotide sequence ID" value="NZ_AOLR01000036.1"/>
</dbReference>
<dbReference type="Proteomes" id="UP000011659">
    <property type="component" value="Unassembled WGS sequence"/>
</dbReference>
<evidence type="ECO:0000256" key="1">
    <source>
        <dbReference type="SAM" id="MobiDB-lite"/>
    </source>
</evidence>
<organism evidence="2 4">
    <name type="scientific">Haloarcula marismortui ATCC 33800</name>
    <dbReference type="NCBI Taxonomy" id="662476"/>
    <lineage>
        <taxon>Archaea</taxon>
        <taxon>Methanobacteriati</taxon>
        <taxon>Methanobacteriota</taxon>
        <taxon>Stenosarchaea group</taxon>
        <taxon>Halobacteria</taxon>
        <taxon>Halobacteriales</taxon>
        <taxon>Haloarculaceae</taxon>
        <taxon>Haloarcula</taxon>
    </lineage>
</organism>
<dbReference type="Proteomes" id="UP000682967">
    <property type="component" value="Plasmid pHsi139"/>
</dbReference>
<dbReference type="PATRIC" id="fig|662476.7.peg.3645"/>
<accession>M0JMJ9</accession>
<dbReference type="GeneID" id="64825765"/>
<name>M0JMJ9_9EURY</name>
<keyword evidence="4" id="KW-1185">Reference proteome</keyword>
<protein>
    <submittedName>
        <fullName evidence="2">Uncharacterized protein</fullName>
    </submittedName>
</protein>
<evidence type="ECO:0000313" key="2">
    <source>
        <dbReference type="EMBL" id="EMA10241.1"/>
    </source>
</evidence>
<dbReference type="OrthoDB" id="221412at2157"/>
<reference evidence="3" key="2">
    <citation type="submission" date="2021-04" db="EMBL/GenBank/DDBJ databases">
        <title>Complete Genome sequence and Methylome Analysis of the Haloarchaeon Haloarcula sinaiiensis.</title>
        <authorList>
            <person name="Fomenkov A."/>
            <person name="DasSarma P."/>
            <person name="DasSarma S."/>
            <person name="Roberts R.J."/>
        </authorList>
    </citation>
    <scope>NUCLEOTIDE SEQUENCE</scope>
    <source>
        <strain evidence="3">ATCC 33800</strain>
        <plasmid evidence="3">pHsi139</plasmid>
    </source>
</reference>
<dbReference type="AlphaFoldDB" id="M0JMJ9"/>
<dbReference type="EMBL" id="CP073372">
    <property type="protein sequence ID" value="QUJ74997.1"/>
    <property type="molecule type" value="Genomic_DNA"/>
</dbReference>
<feature type="region of interest" description="Disordered" evidence="1">
    <location>
        <begin position="81"/>
        <end position="101"/>
    </location>
</feature>
<evidence type="ECO:0000313" key="5">
    <source>
        <dbReference type="Proteomes" id="UP000682967"/>
    </source>
</evidence>
<reference evidence="2 4" key="1">
    <citation type="journal article" date="2014" name="PLoS Genet.">
        <title>Phylogenetically driven sequencing of extremely halophilic archaea reveals strategies for static and dynamic osmo-response.</title>
        <authorList>
            <person name="Becker E.A."/>
            <person name="Seitzer P.M."/>
            <person name="Tritt A."/>
            <person name="Larsen D."/>
            <person name="Krusor M."/>
            <person name="Yao A.I."/>
            <person name="Wu D."/>
            <person name="Madern D."/>
            <person name="Eisen J.A."/>
            <person name="Darling A.E."/>
            <person name="Facciotti M.T."/>
        </authorList>
    </citation>
    <scope>NUCLEOTIDE SEQUENCE [LARGE SCALE GENOMIC DNA]</scope>
    <source>
        <strain evidence="2 4">ATCC 33800</strain>
    </source>
</reference>